<proteinExistence type="predicted"/>
<dbReference type="WBParaSite" id="PS1159_v2.g14881.t1">
    <property type="protein sequence ID" value="PS1159_v2.g14881.t1"/>
    <property type="gene ID" value="PS1159_v2.g14881"/>
</dbReference>
<dbReference type="Proteomes" id="UP000887580">
    <property type="component" value="Unplaced"/>
</dbReference>
<organism evidence="1 2">
    <name type="scientific">Panagrolaimus sp. PS1159</name>
    <dbReference type="NCBI Taxonomy" id="55785"/>
    <lineage>
        <taxon>Eukaryota</taxon>
        <taxon>Metazoa</taxon>
        <taxon>Ecdysozoa</taxon>
        <taxon>Nematoda</taxon>
        <taxon>Chromadorea</taxon>
        <taxon>Rhabditida</taxon>
        <taxon>Tylenchina</taxon>
        <taxon>Panagrolaimomorpha</taxon>
        <taxon>Panagrolaimoidea</taxon>
        <taxon>Panagrolaimidae</taxon>
        <taxon>Panagrolaimus</taxon>
    </lineage>
</organism>
<evidence type="ECO:0000313" key="1">
    <source>
        <dbReference type="Proteomes" id="UP000887580"/>
    </source>
</evidence>
<name>A0AC35F8F6_9BILA</name>
<reference evidence="2" key="1">
    <citation type="submission" date="2022-11" db="UniProtKB">
        <authorList>
            <consortium name="WormBaseParasite"/>
        </authorList>
    </citation>
    <scope>IDENTIFICATION</scope>
</reference>
<evidence type="ECO:0000313" key="2">
    <source>
        <dbReference type="WBParaSite" id="PS1159_v2.g14881.t1"/>
    </source>
</evidence>
<protein>
    <submittedName>
        <fullName evidence="2">Signal recognition particle subunit SRP72</fullName>
    </submittedName>
</protein>
<accession>A0AC35F8F6</accession>
<sequence>MKAETSRDYERALKISNKLIRQFQKETYAYKCKLVSLIQLGKVNEAYEFLKKTPSDQLGDVAFEKAYVYYRRNENEQAEKELVAANQKDPAVIELKAQLAYRLERYDEARNLLRELLRSYNDDFDELRRANLIAMETHLQSMGTACEPQTDLDTFEQIYNAACHQIELENYNEAIKLLDKAHKVCKETLAEDEVPDDEIDEELATILVQKAFALQKLGRHDEALKIYAEVNAKNPSDVNARATLLNNIQSTRAEPNISDVRKKLKAALKLDKTKLSKRQQRTLASNQELIKVIAKLRGRQNKKKKQIADDTEIVTGKLKTRKRKRKIILPKCYDPTAVPDPERWLPKQERSTYKKKLNKKFKDRDVGRGTQGAAAGIASDKMDYSKASPAPPHKSPATAASPAQAAEGPRQKGPAGKPKNAKKKGGKNRF</sequence>